<dbReference type="AlphaFoldDB" id="A0A0W0G158"/>
<evidence type="ECO:0000313" key="2">
    <source>
        <dbReference type="Proteomes" id="UP000054988"/>
    </source>
</evidence>
<dbReference type="Proteomes" id="UP000054988">
    <property type="component" value="Unassembled WGS sequence"/>
</dbReference>
<sequence length="28" mass="3136">MSQSLATRVSNHIRSGIYKRMAVSVPVF</sequence>
<evidence type="ECO:0000313" key="1">
    <source>
        <dbReference type="EMBL" id="KTB42315.1"/>
    </source>
</evidence>
<dbReference type="EMBL" id="LATX01001350">
    <property type="protein sequence ID" value="KTB42315.1"/>
    <property type="molecule type" value="Genomic_DNA"/>
</dbReference>
<organism evidence="1 2">
    <name type="scientific">Moniliophthora roreri</name>
    <name type="common">Frosty pod rot fungus</name>
    <name type="synonym">Monilia roreri</name>
    <dbReference type="NCBI Taxonomy" id="221103"/>
    <lineage>
        <taxon>Eukaryota</taxon>
        <taxon>Fungi</taxon>
        <taxon>Dikarya</taxon>
        <taxon>Basidiomycota</taxon>
        <taxon>Agaricomycotina</taxon>
        <taxon>Agaricomycetes</taxon>
        <taxon>Agaricomycetidae</taxon>
        <taxon>Agaricales</taxon>
        <taxon>Marasmiineae</taxon>
        <taxon>Marasmiaceae</taxon>
        <taxon>Moniliophthora</taxon>
    </lineage>
</organism>
<protein>
    <submittedName>
        <fullName evidence="1">Uncharacterized protein</fullName>
    </submittedName>
</protein>
<accession>A0A0W0G158</accession>
<proteinExistence type="predicted"/>
<reference evidence="1 2" key="1">
    <citation type="submission" date="2015-12" db="EMBL/GenBank/DDBJ databases">
        <title>Draft genome sequence of Moniliophthora roreri, the causal agent of frosty pod rot of cacao.</title>
        <authorList>
            <person name="Aime M.C."/>
            <person name="Diaz-Valderrama J.R."/>
            <person name="Kijpornyongpan T."/>
            <person name="Phillips-Mora W."/>
        </authorList>
    </citation>
    <scope>NUCLEOTIDE SEQUENCE [LARGE SCALE GENOMIC DNA]</scope>
    <source>
        <strain evidence="1 2">MCA 2952</strain>
    </source>
</reference>
<comment type="caution">
    <text evidence="1">The sequence shown here is derived from an EMBL/GenBank/DDBJ whole genome shotgun (WGS) entry which is preliminary data.</text>
</comment>
<name>A0A0W0G158_MONRR</name>
<gene>
    <name evidence="1" type="ORF">WG66_5110</name>
</gene>